<protein>
    <submittedName>
        <fullName evidence="6">LacI family transcriptional regulator</fullName>
    </submittedName>
</protein>
<accession>A0A2T4U2K0</accession>
<evidence type="ECO:0000256" key="1">
    <source>
        <dbReference type="ARBA" id="ARBA00022491"/>
    </source>
</evidence>
<dbReference type="EMBL" id="PZJJ01000040">
    <property type="protein sequence ID" value="PTL37629.1"/>
    <property type="molecule type" value="Genomic_DNA"/>
</dbReference>
<dbReference type="CDD" id="cd19977">
    <property type="entry name" value="PBP1_EndR-like"/>
    <property type="match status" value="1"/>
</dbReference>
<dbReference type="PROSITE" id="PS00356">
    <property type="entry name" value="HTH_LACI_1"/>
    <property type="match status" value="1"/>
</dbReference>
<organism evidence="6 7">
    <name type="scientific">Alkalicoccus saliphilus</name>
    <dbReference type="NCBI Taxonomy" id="200989"/>
    <lineage>
        <taxon>Bacteria</taxon>
        <taxon>Bacillati</taxon>
        <taxon>Bacillota</taxon>
        <taxon>Bacilli</taxon>
        <taxon>Bacillales</taxon>
        <taxon>Bacillaceae</taxon>
        <taxon>Alkalicoccus</taxon>
    </lineage>
</organism>
<dbReference type="Pfam" id="PF00532">
    <property type="entry name" value="Peripla_BP_1"/>
    <property type="match status" value="1"/>
</dbReference>
<evidence type="ECO:0000256" key="2">
    <source>
        <dbReference type="ARBA" id="ARBA00023015"/>
    </source>
</evidence>
<keyword evidence="1" id="KW-0678">Repressor</keyword>
<dbReference type="AlphaFoldDB" id="A0A2T4U2K0"/>
<evidence type="ECO:0000313" key="7">
    <source>
        <dbReference type="Proteomes" id="UP000240509"/>
    </source>
</evidence>
<comment type="caution">
    <text evidence="6">The sequence shown here is derived from an EMBL/GenBank/DDBJ whole genome shotgun (WGS) entry which is preliminary data.</text>
</comment>
<dbReference type="InterPro" id="IPR010982">
    <property type="entry name" value="Lambda_DNA-bd_dom_sf"/>
</dbReference>
<dbReference type="GO" id="GO:0003700">
    <property type="term" value="F:DNA-binding transcription factor activity"/>
    <property type="evidence" value="ECO:0007669"/>
    <property type="project" value="TreeGrafter"/>
</dbReference>
<keyword evidence="4" id="KW-0804">Transcription</keyword>
<sequence length="365" mass="41877">MYSLSYILLINRFSKPIYQKGGANIKKPTLQDVANFAEVSKSTVSQYLNGRFTYMGAETRRRIEAAVQELNYQPNAIARSLKQKKTTTIGVVIANILHRFSTQTSRAIEDFCHEKGYHVILCNADDDPEKEKKYIEMLKAKQVDGFIIFPTTHNREIYESLLNENYPLVFMDRIVEALSVPTVVVKNLEAMEEVVQHLSEEGIRDMAYVSSELTISPRTERYEGFVNALKRRGIPMNDRWVYTGKLEGVGNFLENMFSELEKPEAIIASNDLSLMKILPFLKRAYHGIPENLALLTFDEVEFAEFFDPAITTVEQPAFEMGKKAAELLMEQIEQKGSLSTQKAEYRFTARLNVRESSIKRKKERI</sequence>
<dbReference type="InterPro" id="IPR000843">
    <property type="entry name" value="HTH_LacI"/>
</dbReference>
<dbReference type="SUPFAM" id="SSF53822">
    <property type="entry name" value="Periplasmic binding protein-like I"/>
    <property type="match status" value="1"/>
</dbReference>
<dbReference type="PANTHER" id="PTHR30146">
    <property type="entry name" value="LACI-RELATED TRANSCRIPTIONAL REPRESSOR"/>
    <property type="match status" value="1"/>
</dbReference>
<dbReference type="Gene3D" id="1.10.260.40">
    <property type="entry name" value="lambda repressor-like DNA-binding domains"/>
    <property type="match status" value="1"/>
</dbReference>
<dbReference type="InterPro" id="IPR028082">
    <property type="entry name" value="Peripla_BP_I"/>
</dbReference>
<dbReference type="PANTHER" id="PTHR30146:SF148">
    <property type="entry name" value="HTH-TYPE TRANSCRIPTIONAL REPRESSOR PURR-RELATED"/>
    <property type="match status" value="1"/>
</dbReference>
<dbReference type="SUPFAM" id="SSF47413">
    <property type="entry name" value="lambda repressor-like DNA-binding domains"/>
    <property type="match status" value="1"/>
</dbReference>
<reference evidence="6 7" key="1">
    <citation type="submission" date="2018-03" db="EMBL/GenBank/DDBJ databases">
        <title>Alkalicoccus saliphilus sp. nov., isolated from a mineral pool.</title>
        <authorList>
            <person name="Zhao B."/>
        </authorList>
    </citation>
    <scope>NUCLEOTIDE SEQUENCE [LARGE SCALE GENOMIC DNA]</scope>
    <source>
        <strain evidence="6 7">6AG</strain>
    </source>
</reference>
<evidence type="ECO:0000313" key="6">
    <source>
        <dbReference type="EMBL" id="PTL37629.1"/>
    </source>
</evidence>
<dbReference type="GO" id="GO:0000976">
    <property type="term" value="F:transcription cis-regulatory region binding"/>
    <property type="evidence" value="ECO:0007669"/>
    <property type="project" value="TreeGrafter"/>
</dbReference>
<dbReference type="PROSITE" id="PS50932">
    <property type="entry name" value="HTH_LACI_2"/>
    <property type="match status" value="1"/>
</dbReference>
<dbReference type="CDD" id="cd01392">
    <property type="entry name" value="HTH_LacI"/>
    <property type="match status" value="1"/>
</dbReference>
<gene>
    <name evidence="6" type="ORF">C6Y45_15540</name>
</gene>
<keyword evidence="3" id="KW-0238">DNA-binding</keyword>
<evidence type="ECO:0000259" key="5">
    <source>
        <dbReference type="PROSITE" id="PS50932"/>
    </source>
</evidence>
<keyword evidence="7" id="KW-1185">Reference proteome</keyword>
<evidence type="ECO:0000256" key="4">
    <source>
        <dbReference type="ARBA" id="ARBA00023163"/>
    </source>
</evidence>
<dbReference type="SMART" id="SM00354">
    <property type="entry name" value="HTH_LACI"/>
    <property type="match status" value="1"/>
</dbReference>
<name>A0A2T4U2K0_9BACI</name>
<dbReference type="OrthoDB" id="1639518at2"/>
<dbReference type="InterPro" id="IPR001761">
    <property type="entry name" value="Peripla_BP/Lac1_sug-bd_dom"/>
</dbReference>
<keyword evidence="2" id="KW-0805">Transcription regulation</keyword>
<dbReference type="Proteomes" id="UP000240509">
    <property type="component" value="Unassembled WGS sequence"/>
</dbReference>
<evidence type="ECO:0000256" key="3">
    <source>
        <dbReference type="ARBA" id="ARBA00023125"/>
    </source>
</evidence>
<dbReference type="Pfam" id="PF00356">
    <property type="entry name" value="LacI"/>
    <property type="match status" value="1"/>
</dbReference>
<dbReference type="Gene3D" id="3.40.50.2300">
    <property type="match status" value="2"/>
</dbReference>
<proteinExistence type="predicted"/>
<feature type="domain" description="HTH lacI-type" evidence="5">
    <location>
        <begin position="28"/>
        <end position="83"/>
    </location>
</feature>